<evidence type="ECO:0000313" key="5">
    <source>
        <dbReference type="Proteomes" id="UP001642409"/>
    </source>
</evidence>
<protein>
    <submittedName>
        <fullName evidence="3">Hypothetical_protein</fullName>
    </submittedName>
</protein>
<dbReference type="EMBL" id="CATOUU010000283">
    <property type="protein sequence ID" value="CAI9923530.1"/>
    <property type="molecule type" value="Genomic_DNA"/>
</dbReference>
<proteinExistence type="predicted"/>
<dbReference type="EMBL" id="CAXDID020000666">
    <property type="protein sequence ID" value="CAL6109325.1"/>
    <property type="molecule type" value="Genomic_DNA"/>
</dbReference>
<dbReference type="Proteomes" id="UP001642409">
    <property type="component" value="Unassembled WGS sequence"/>
</dbReference>
<name>A0AA86QD79_9EUKA</name>
<reference evidence="2" key="1">
    <citation type="submission" date="2023-06" db="EMBL/GenBank/DDBJ databases">
        <authorList>
            <person name="Kurt Z."/>
        </authorList>
    </citation>
    <scope>NUCLEOTIDE SEQUENCE</scope>
</reference>
<sequence length="137" mass="16022">MKKYDFLKSKCNIGDVCQPVYSYRQRHVLTCQSAVAEYPFQLECTKYGLYRCNIQHSCQFSSWYSVPTCSTQSQYRYGGSCSVHYEKKNNAGTVIIYSYTCGFSNLSYPSQTQTLCEQDISYKYYVWNEDTWSCDCQ</sequence>
<evidence type="ECO:0000313" key="1">
    <source>
        <dbReference type="EMBL" id="CAI9923530.1"/>
    </source>
</evidence>
<gene>
    <name evidence="1" type="ORF">HINF_LOCUS11175</name>
    <name evidence="3" type="ORF">HINF_LOCUS36236</name>
    <name evidence="2" type="ORF">HINF_LOCUS41727</name>
    <name evidence="4" type="ORF">HINF_LOCUS75391</name>
</gene>
<keyword evidence="5" id="KW-1185">Reference proteome</keyword>
<dbReference type="EMBL" id="CAXDID020000133">
    <property type="protein sequence ID" value="CAL6036080.1"/>
    <property type="molecule type" value="Genomic_DNA"/>
</dbReference>
<dbReference type="EMBL" id="CATOUU010000845">
    <property type="protein sequence ID" value="CAI9954082.1"/>
    <property type="molecule type" value="Genomic_DNA"/>
</dbReference>
<accession>A0AA86QD79</accession>
<evidence type="ECO:0000313" key="3">
    <source>
        <dbReference type="EMBL" id="CAL6036080.1"/>
    </source>
</evidence>
<reference evidence="3 5" key="2">
    <citation type="submission" date="2024-07" db="EMBL/GenBank/DDBJ databases">
        <authorList>
            <person name="Akdeniz Z."/>
        </authorList>
    </citation>
    <scope>NUCLEOTIDE SEQUENCE [LARGE SCALE GENOMIC DNA]</scope>
</reference>
<evidence type="ECO:0000313" key="2">
    <source>
        <dbReference type="EMBL" id="CAI9954082.1"/>
    </source>
</evidence>
<comment type="caution">
    <text evidence="2">The sequence shown here is derived from an EMBL/GenBank/DDBJ whole genome shotgun (WGS) entry which is preliminary data.</text>
</comment>
<dbReference type="AlphaFoldDB" id="A0AA86QD79"/>
<evidence type="ECO:0000313" key="4">
    <source>
        <dbReference type="EMBL" id="CAL6109325.1"/>
    </source>
</evidence>
<organism evidence="2">
    <name type="scientific">Hexamita inflata</name>
    <dbReference type="NCBI Taxonomy" id="28002"/>
    <lineage>
        <taxon>Eukaryota</taxon>
        <taxon>Metamonada</taxon>
        <taxon>Diplomonadida</taxon>
        <taxon>Hexamitidae</taxon>
        <taxon>Hexamitinae</taxon>
        <taxon>Hexamita</taxon>
    </lineage>
</organism>